<keyword evidence="3 8" id="KW-0134">Cell wall</keyword>
<evidence type="ECO:0000256" key="6">
    <source>
        <dbReference type="ARBA" id="ARBA00023157"/>
    </source>
</evidence>
<dbReference type="SMART" id="SM00075">
    <property type="entry name" value="HYDRO"/>
    <property type="match status" value="1"/>
</dbReference>
<sequence>MHRCAFRKSYKGHRNHLQFFTRTAIYSRSTLRIIMQFTRLASLAAIITLAVATPTRRTGQPASQCTTAPIQCCDSVETADSPSASKVLAGLGIVVQDVIALVGLTCTPISVIGVGGNSCSANPVCCENNSFNGVVSLGCVPVDLSL</sequence>
<dbReference type="EMBL" id="JBANRG010000036">
    <property type="protein sequence ID" value="KAK7449197.1"/>
    <property type="molecule type" value="Genomic_DNA"/>
</dbReference>
<evidence type="ECO:0000313" key="9">
    <source>
        <dbReference type="EMBL" id="KAK7449197.1"/>
    </source>
</evidence>
<name>A0ABR1J3I5_9AGAR</name>
<protein>
    <recommendedName>
        <fullName evidence="8">Hydrophobin</fullName>
    </recommendedName>
</protein>
<dbReference type="InterPro" id="IPR019778">
    <property type="entry name" value="Class_I_Hydrophobin_CS"/>
</dbReference>
<organism evidence="9 10">
    <name type="scientific">Marasmiellus scandens</name>
    <dbReference type="NCBI Taxonomy" id="2682957"/>
    <lineage>
        <taxon>Eukaryota</taxon>
        <taxon>Fungi</taxon>
        <taxon>Dikarya</taxon>
        <taxon>Basidiomycota</taxon>
        <taxon>Agaricomycotina</taxon>
        <taxon>Agaricomycetes</taxon>
        <taxon>Agaricomycetidae</taxon>
        <taxon>Agaricales</taxon>
        <taxon>Marasmiineae</taxon>
        <taxon>Omphalotaceae</taxon>
        <taxon>Marasmiellus</taxon>
    </lineage>
</organism>
<dbReference type="CDD" id="cd23507">
    <property type="entry name" value="hydrophobin_I"/>
    <property type="match status" value="1"/>
</dbReference>
<evidence type="ECO:0000256" key="1">
    <source>
        <dbReference type="ARBA" id="ARBA00004191"/>
    </source>
</evidence>
<keyword evidence="6 8" id="KW-1015">Disulfide bond</keyword>
<keyword evidence="4 8" id="KW-0964">Secreted</keyword>
<comment type="subcellular location">
    <subcellularLocation>
        <location evidence="1 8">Secreted</location>
        <location evidence="1 8">Cell wall</location>
    </subcellularLocation>
</comment>
<evidence type="ECO:0000256" key="3">
    <source>
        <dbReference type="ARBA" id="ARBA00022512"/>
    </source>
</evidence>
<evidence type="ECO:0000313" key="10">
    <source>
        <dbReference type="Proteomes" id="UP001498398"/>
    </source>
</evidence>
<keyword evidence="5 8" id="KW-0732">Signal</keyword>
<keyword evidence="10" id="KW-1185">Reference proteome</keyword>
<evidence type="ECO:0000256" key="2">
    <source>
        <dbReference type="ARBA" id="ARBA00010446"/>
    </source>
</evidence>
<accession>A0ABR1J3I5</accession>
<proteinExistence type="inferred from homology"/>
<evidence type="ECO:0000256" key="5">
    <source>
        <dbReference type="ARBA" id="ARBA00022729"/>
    </source>
</evidence>
<evidence type="ECO:0000256" key="4">
    <source>
        <dbReference type="ARBA" id="ARBA00022525"/>
    </source>
</evidence>
<evidence type="ECO:0000256" key="7">
    <source>
        <dbReference type="ARBA" id="ARBA00093546"/>
    </source>
</evidence>
<comment type="subunit">
    <text evidence="7">Self-assembles to form functional amyloid fibrils called rodlets. Self-assembly into fibrillar rodlets occurs spontaneously at hydrophobic:hydrophilic interfaces and the rodlets further associate laterally to form amphipathic monolayers.</text>
</comment>
<dbReference type="Proteomes" id="UP001498398">
    <property type="component" value="Unassembled WGS sequence"/>
</dbReference>
<evidence type="ECO:0000256" key="8">
    <source>
        <dbReference type="RuleBase" id="RU365009"/>
    </source>
</evidence>
<dbReference type="InterPro" id="IPR001338">
    <property type="entry name" value="Class_I_Hydrophobin"/>
</dbReference>
<comment type="caution">
    <text evidence="9">The sequence shown here is derived from an EMBL/GenBank/DDBJ whole genome shotgun (WGS) entry which is preliminary data.</text>
</comment>
<gene>
    <name evidence="9" type="ORF">VKT23_013343</name>
</gene>
<comment type="similarity">
    <text evidence="2 8">Belongs to the fungal hydrophobin family.</text>
</comment>
<reference evidence="9 10" key="1">
    <citation type="submission" date="2024-01" db="EMBL/GenBank/DDBJ databases">
        <title>A draft genome for the cacao thread blight pathogen Marasmiellus scandens.</title>
        <authorList>
            <person name="Baruah I.K."/>
            <person name="Leung J."/>
            <person name="Bukari Y."/>
            <person name="Amoako-Attah I."/>
            <person name="Meinhardt L.W."/>
            <person name="Bailey B.A."/>
            <person name="Cohen S.P."/>
        </authorList>
    </citation>
    <scope>NUCLEOTIDE SEQUENCE [LARGE SCALE GENOMIC DNA]</scope>
    <source>
        <strain evidence="9 10">GH-19</strain>
    </source>
</reference>
<dbReference type="PROSITE" id="PS00956">
    <property type="entry name" value="HYDROPHOBIN"/>
    <property type="match status" value="1"/>
</dbReference>
<dbReference type="Pfam" id="PF01185">
    <property type="entry name" value="Hydrophobin"/>
    <property type="match status" value="1"/>
</dbReference>